<proteinExistence type="inferred from homology"/>
<evidence type="ECO:0000256" key="4">
    <source>
        <dbReference type="ARBA" id="ARBA00022807"/>
    </source>
</evidence>
<dbReference type="Pfam" id="PF04327">
    <property type="entry name" value="Peptidase_Prp"/>
    <property type="match status" value="1"/>
</dbReference>
<keyword evidence="8" id="KW-1185">Reference proteome</keyword>
<dbReference type="AlphaFoldDB" id="A0A968KX01"/>
<evidence type="ECO:0000256" key="2">
    <source>
        <dbReference type="ARBA" id="ARBA00022670"/>
    </source>
</evidence>
<accession>A0A968KX01</accession>
<evidence type="ECO:0000313" key="7">
    <source>
        <dbReference type="EMBL" id="NIZ69817.1"/>
    </source>
</evidence>
<dbReference type="InterPro" id="IPR036764">
    <property type="entry name" value="Peptidase_Prp_sf"/>
</dbReference>
<evidence type="ECO:0000313" key="8">
    <source>
        <dbReference type="Proteomes" id="UP000778951"/>
    </source>
</evidence>
<dbReference type="Proteomes" id="UP000778951">
    <property type="component" value="Unassembled WGS sequence"/>
</dbReference>
<keyword evidence="3" id="KW-0378">Hydrolase</keyword>
<evidence type="ECO:0000256" key="5">
    <source>
        <dbReference type="ARBA" id="ARBA00044503"/>
    </source>
</evidence>
<dbReference type="RefSeq" id="WP_167695894.1">
    <property type="nucleotide sequence ID" value="NZ_CP118181.1"/>
</dbReference>
<dbReference type="InterPro" id="IPR007422">
    <property type="entry name" value="Peptidase_Prp"/>
</dbReference>
<comment type="caution">
    <text evidence="7">The sequence shown here is derived from an EMBL/GenBank/DDBJ whole genome shotgun (WGS) entry which is preliminary data.</text>
</comment>
<organism evidence="7 8">
    <name type="scientific">Entomospira culicis</name>
    <dbReference type="NCBI Taxonomy" id="2719989"/>
    <lineage>
        <taxon>Bacteria</taxon>
        <taxon>Pseudomonadati</taxon>
        <taxon>Spirochaetota</taxon>
        <taxon>Spirochaetia</taxon>
        <taxon>Spirochaetales</taxon>
        <taxon>Spirochaetaceae</taxon>
        <taxon>Entomospira</taxon>
    </lineage>
</organism>
<sequence length="104" mass="12038">MIRVTISHNDVGFSSINICGHDLRTATEESPLCLAVSVLSRTVTRYLEKHKLIEEIVVHDGYLHWRIRDPLNPQLIIAMEILLQGIEDLTSEWQERITINFNKE</sequence>
<evidence type="ECO:0000256" key="6">
    <source>
        <dbReference type="ARBA" id="ARBA00044538"/>
    </source>
</evidence>
<evidence type="ECO:0000256" key="1">
    <source>
        <dbReference type="ARBA" id="ARBA00022517"/>
    </source>
</evidence>
<keyword evidence="2 7" id="KW-0645">Protease</keyword>
<dbReference type="EMBL" id="JAATLM010000001">
    <property type="protein sequence ID" value="NIZ69817.1"/>
    <property type="molecule type" value="Genomic_DNA"/>
</dbReference>
<name>A0A968KX01_9SPIO</name>
<evidence type="ECO:0000256" key="3">
    <source>
        <dbReference type="ARBA" id="ARBA00022801"/>
    </source>
</evidence>
<dbReference type="GO" id="GO:0042254">
    <property type="term" value="P:ribosome biogenesis"/>
    <property type="evidence" value="ECO:0007669"/>
    <property type="project" value="UniProtKB-KW"/>
</dbReference>
<dbReference type="GO" id="GO:0008234">
    <property type="term" value="F:cysteine-type peptidase activity"/>
    <property type="evidence" value="ECO:0007669"/>
    <property type="project" value="UniProtKB-KW"/>
</dbReference>
<comment type="similarity">
    <text evidence="5">Belongs to the Prp family.</text>
</comment>
<keyword evidence="1" id="KW-0690">Ribosome biogenesis</keyword>
<dbReference type="Gene3D" id="3.30.70.1490">
    <property type="entry name" value="Cysteine protease Prp"/>
    <property type="match status" value="1"/>
</dbReference>
<dbReference type="GO" id="GO:0006508">
    <property type="term" value="P:proteolysis"/>
    <property type="evidence" value="ECO:0007669"/>
    <property type="project" value="UniProtKB-KW"/>
</dbReference>
<gene>
    <name evidence="7" type="ORF">HCT48_06285</name>
</gene>
<protein>
    <recommendedName>
        <fullName evidence="6">Ribosomal processing cysteine protease Prp</fullName>
    </recommendedName>
</protein>
<reference evidence="7" key="1">
    <citation type="submission" date="2020-03" db="EMBL/GenBank/DDBJ databases">
        <title>Spirochaetal bacteria isolated from arthropods constitute a novel genus Entomospira genus novum within the order Spirochaetales.</title>
        <authorList>
            <person name="Grana-Miraglia L."/>
            <person name="Sikutova S."/>
            <person name="Fingerle V."/>
            <person name="Sing A."/>
            <person name="Castillo-Ramirez S."/>
            <person name="Margos G."/>
            <person name="Rudolf I."/>
        </authorList>
    </citation>
    <scope>NUCLEOTIDE SEQUENCE</scope>
    <source>
        <strain evidence="7">BR149</strain>
    </source>
</reference>
<dbReference type="SUPFAM" id="SSF118010">
    <property type="entry name" value="TM1457-like"/>
    <property type="match status" value="1"/>
</dbReference>
<keyword evidence="4" id="KW-0788">Thiol protease</keyword>